<dbReference type="PANTHER" id="PTHR13678:SF24">
    <property type="entry name" value="SI:CH211-284F22.3"/>
    <property type="match status" value="1"/>
</dbReference>
<feature type="region of interest" description="Disordered" evidence="9">
    <location>
        <begin position="219"/>
        <end position="255"/>
    </location>
</feature>
<evidence type="ECO:0000256" key="9">
    <source>
        <dbReference type="SAM" id="MobiDB-lite"/>
    </source>
</evidence>
<sequence>MFRLKRGKNPVQDGFNVLSTSQLRDLLQDESKMEQIVRLSQKFQELQEDRDTILLSNRSLAEKTLSHQPEFDNGKLKLADKYQELEQLMQSCRGKQERLDAYMEKRSLQAAQTLLQSEVDQAEQQSEKLLEQFMDGSLALEDFLESFQKSRKVCHIRRAQSEKAQELGRQDRNLRRLCHPDDTRTTEQESTSLNSCPIQAPPRVYQVRYGLTPAILVPSFPLPSAPGSGTSTNLPPLSVHTGHPQVFRPGSPTQG</sequence>
<evidence type="ECO:0000256" key="1">
    <source>
        <dbReference type="ARBA" id="ARBA00004633"/>
    </source>
</evidence>
<dbReference type="Gene3D" id="1.10.287.660">
    <property type="entry name" value="Helix hairpin bin"/>
    <property type="match status" value="1"/>
</dbReference>
<evidence type="ECO:0000313" key="12">
    <source>
        <dbReference type="Proteomes" id="UP000694620"/>
    </source>
</evidence>
<keyword evidence="12" id="KW-1185">Reference proteome</keyword>
<keyword evidence="3 7" id="KW-0813">Transport</keyword>
<protein>
    <submittedName>
        <fullName evidence="11">VPS37D subunit of ESCRT-I</fullName>
    </submittedName>
</protein>
<keyword evidence="5 7" id="KW-0653">Protein transport</keyword>
<dbReference type="GO" id="GO:0043162">
    <property type="term" value="P:ubiquitin-dependent protein catabolic process via the multivesicular body sorting pathway"/>
    <property type="evidence" value="ECO:0007669"/>
    <property type="project" value="TreeGrafter"/>
</dbReference>
<evidence type="ECO:0000256" key="6">
    <source>
        <dbReference type="ARBA" id="ARBA00025010"/>
    </source>
</evidence>
<keyword evidence="4" id="KW-0967">Endosome</keyword>
<feature type="domain" description="VPS37 C-terminal" evidence="10">
    <location>
        <begin position="89"/>
        <end position="178"/>
    </location>
</feature>
<evidence type="ECO:0000256" key="5">
    <source>
        <dbReference type="ARBA" id="ARBA00022927"/>
    </source>
</evidence>
<feature type="coiled-coil region" evidence="8">
    <location>
        <begin position="85"/>
        <end position="132"/>
    </location>
</feature>
<dbReference type="PANTHER" id="PTHR13678">
    <property type="entry name" value="VACUOLAR PROTEIN SORTING-ASSOCIATED PROTEIN 37"/>
    <property type="match status" value="1"/>
</dbReference>
<evidence type="ECO:0000259" key="10">
    <source>
        <dbReference type="PROSITE" id="PS51314"/>
    </source>
</evidence>
<name>A0A8C4SC20_ERPCA</name>
<dbReference type="GeneTree" id="ENSGT00950000183012"/>
<accession>A0A8C4SC20</accession>
<dbReference type="AlphaFoldDB" id="A0A8C4SC20"/>
<dbReference type="GO" id="GO:0031902">
    <property type="term" value="C:late endosome membrane"/>
    <property type="evidence" value="ECO:0007669"/>
    <property type="project" value="UniProtKB-SubCell"/>
</dbReference>
<evidence type="ECO:0000256" key="7">
    <source>
        <dbReference type="PROSITE-ProRule" id="PRU00646"/>
    </source>
</evidence>
<proteinExistence type="inferred from homology"/>
<dbReference type="GO" id="GO:0006623">
    <property type="term" value="P:protein targeting to vacuole"/>
    <property type="evidence" value="ECO:0007669"/>
    <property type="project" value="TreeGrafter"/>
</dbReference>
<dbReference type="GO" id="GO:0000813">
    <property type="term" value="C:ESCRT I complex"/>
    <property type="evidence" value="ECO:0007669"/>
    <property type="project" value="UniProtKB-ARBA"/>
</dbReference>
<evidence type="ECO:0000313" key="11">
    <source>
        <dbReference type="Ensembl" id="ENSECRP00000012345.1"/>
    </source>
</evidence>
<comment type="subcellular location">
    <subcellularLocation>
        <location evidence="1">Late endosome membrane</location>
        <topology evidence="1">Peripheral membrane protein</topology>
    </subcellularLocation>
</comment>
<feature type="compositionally biased region" description="Basic and acidic residues" evidence="9">
    <location>
        <begin position="176"/>
        <end position="187"/>
    </location>
</feature>
<dbReference type="GO" id="GO:0006612">
    <property type="term" value="P:protein targeting to membrane"/>
    <property type="evidence" value="ECO:0007669"/>
    <property type="project" value="TreeGrafter"/>
</dbReference>
<comment type="function">
    <text evidence="6">Component of the ESCRT-I complex, a regulator of vesicular trafficking process. Required for the sorting of endocytic ubiquitinated cargos into multivesicular bodies. May be involved in cell growth and differentiation.</text>
</comment>
<evidence type="ECO:0000256" key="8">
    <source>
        <dbReference type="SAM" id="Coils"/>
    </source>
</evidence>
<reference evidence="11" key="2">
    <citation type="submission" date="2025-08" db="UniProtKB">
        <authorList>
            <consortium name="Ensembl"/>
        </authorList>
    </citation>
    <scope>IDENTIFICATION</scope>
</reference>
<keyword evidence="8" id="KW-0175">Coiled coil</keyword>
<gene>
    <name evidence="11" type="primary">VPS37D</name>
</gene>
<feature type="region of interest" description="Disordered" evidence="9">
    <location>
        <begin position="176"/>
        <end position="197"/>
    </location>
</feature>
<reference evidence="11" key="1">
    <citation type="submission" date="2021-06" db="EMBL/GenBank/DDBJ databases">
        <authorList>
            <consortium name="Wellcome Sanger Institute Data Sharing"/>
        </authorList>
    </citation>
    <scope>NUCLEOTIDE SEQUENCE [LARGE SCALE GENOMIC DNA]</scope>
</reference>
<dbReference type="Pfam" id="PF07200">
    <property type="entry name" value="Mod_r"/>
    <property type="match status" value="1"/>
</dbReference>
<dbReference type="Proteomes" id="UP000694620">
    <property type="component" value="Chromosome 8"/>
</dbReference>
<dbReference type="Ensembl" id="ENSECRT00000012551.1">
    <property type="protein sequence ID" value="ENSECRP00000012345.1"/>
    <property type="gene ID" value="ENSECRG00000008227.1"/>
</dbReference>
<organism evidence="11 12">
    <name type="scientific">Erpetoichthys calabaricus</name>
    <name type="common">Rope fish</name>
    <name type="synonym">Calamoichthys calabaricus</name>
    <dbReference type="NCBI Taxonomy" id="27687"/>
    <lineage>
        <taxon>Eukaryota</taxon>
        <taxon>Metazoa</taxon>
        <taxon>Chordata</taxon>
        <taxon>Craniata</taxon>
        <taxon>Vertebrata</taxon>
        <taxon>Euteleostomi</taxon>
        <taxon>Actinopterygii</taxon>
        <taxon>Polypteriformes</taxon>
        <taxon>Polypteridae</taxon>
        <taxon>Erpetoichthys</taxon>
    </lineage>
</organism>
<dbReference type="PROSITE" id="PS51314">
    <property type="entry name" value="VPS37_C"/>
    <property type="match status" value="1"/>
</dbReference>
<evidence type="ECO:0000256" key="3">
    <source>
        <dbReference type="ARBA" id="ARBA00022448"/>
    </source>
</evidence>
<comment type="similarity">
    <text evidence="2">Belongs to the VPS37 family.</text>
</comment>
<evidence type="ECO:0000256" key="2">
    <source>
        <dbReference type="ARBA" id="ARBA00007617"/>
    </source>
</evidence>
<dbReference type="InterPro" id="IPR029012">
    <property type="entry name" value="Helix_hairpin_bin_sf"/>
</dbReference>
<feature type="compositionally biased region" description="Polar residues" evidence="9">
    <location>
        <begin position="188"/>
        <end position="197"/>
    </location>
</feature>
<evidence type="ECO:0000256" key="4">
    <source>
        <dbReference type="ARBA" id="ARBA00022753"/>
    </source>
</evidence>
<reference evidence="11" key="3">
    <citation type="submission" date="2025-09" db="UniProtKB">
        <authorList>
            <consortium name="Ensembl"/>
        </authorList>
    </citation>
    <scope>IDENTIFICATION</scope>
</reference>
<dbReference type="InterPro" id="IPR009851">
    <property type="entry name" value="Mod_r"/>
</dbReference>
<dbReference type="SUPFAM" id="SSF140111">
    <property type="entry name" value="Endosomal sorting complex assembly domain"/>
    <property type="match status" value="1"/>
</dbReference>
<dbReference type="InterPro" id="IPR037202">
    <property type="entry name" value="ESCRT_assembly_dom"/>
</dbReference>